<sequence>KDIIERKPGSGGQANDDLLAIKMAPEAEPMKSMWDYAENMENLHIAIVRLWEELGEGGEATLTEILKAVHPQRYLALLINLKSARDGRLIR</sequence>
<dbReference type="EMBL" id="CP045900">
    <property type="protein sequence ID" value="QQP41975.1"/>
    <property type="molecule type" value="Genomic_DNA"/>
</dbReference>
<keyword evidence="2" id="KW-1185">Reference proteome</keyword>
<evidence type="ECO:0000313" key="2">
    <source>
        <dbReference type="Proteomes" id="UP000595437"/>
    </source>
</evidence>
<feature type="non-terminal residue" evidence="1">
    <location>
        <position position="1"/>
    </location>
</feature>
<organism evidence="1 2">
    <name type="scientific">Caligus rogercresseyi</name>
    <name type="common">Sea louse</name>
    <dbReference type="NCBI Taxonomy" id="217165"/>
    <lineage>
        <taxon>Eukaryota</taxon>
        <taxon>Metazoa</taxon>
        <taxon>Ecdysozoa</taxon>
        <taxon>Arthropoda</taxon>
        <taxon>Crustacea</taxon>
        <taxon>Multicrustacea</taxon>
        <taxon>Hexanauplia</taxon>
        <taxon>Copepoda</taxon>
        <taxon>Siphonostomatoida</taxon>
        <taxon>Caligidae</taxon>
        <taxon>Caligus</taxon>
    </lineage>
</organism>
<proteinExistence type="predicted"/>
<name>A0A7T8H1W6_CALRO</name>
<accession>A0A7T8H1W6</accession>
<reference evidence="2" key="1">
    <citation type="submission" date="2021-01" db="EMBL/GenBank/DDBJ databases">
        <title>Caligus Genome Assembly.</title>
        <authorList>
            <person name="Gallardo-Escarate C."/>
        </authorList>
    </citation>
    <scope>NUCLEOTIDE SEQUENCE [LARGE SCALE GENOMIC DNA]</scope>
</reference>
<dbReference type="AlphaFoldDB" id="A0A7T8H1W6"/>
<evidence type="ECO:0000313" key="1">
    <source>
        <dbReference type="EMBL" id="QQP41975.1"/>
    </source>
</evidence>
<gene>
    <name evidence="1" type="ORF">FKW44_016499</name>
</gene>
<dbReference type="Proteomes" id="UP000595437">
    <property type="component" value="Chromosome 11"/>
</dbReference>
<protein>
    <submittedName>
        <fullName evidence="1">Uncharacterized protein</fullName>
    </submittedName>
</protein>